<name>A0AA38L005_TAXCH</name>
<comment type="caution">
    <text evidence="1">The sequence shown here is derived from an EMBL/GenBank/DDBJ whole genome shotgun (WGS) entry which is preliminary data.</text>
</comment>
<proteinExistence type="predicted"/>
<evidence type="ECO:0000313" key="2">
    <source>
        <dbReference type="Proteomes" id="UP000824469"/>
    </source>
</evidence>
<gene>
    <name evidence="1" type="ORF">KI387_026334</name>
</gene>
<feature type="non-terminal residue" evidence="1">
    <location>
        <position position="1"/>
    </location>
</feature>
<accession>A0AA38L005</accession>
<feature type="non-terminal residue" evidence="1">
    <location>
        <position position="132"/>
    </location>
</feature>
<dbReference type="EMBL" id="JAHRHJ020000006">
    <property type="protein sequence ID" value="KAH9311299.1"/>
    <property type="molecule type" value="Genomic_DNA"/>
</dbReference>
<dbReference type="Proteomes" id="UP000824469">
    <property type="component" value="Unassembled WGS sequence"/>
</dbReference>
<keyword evidence="2" id="KW-1185">Reference proteome</keyword>
<evidence type="ECO:0000313" key="1">
    <source>
        <dbReference type="EMBL" id="KAH9311299.1"/>
    </source>
</evidence>
<protein>
    <submittedName>
        <fullName evidence="1">Uncharacterized protein</fullName>
    </submittedName>
</protein>
<organism evidence="1 2">
    <name type="scientific">Taxus chinensis</name>
    <name type="common">Chinese yew</name>
    <name type="synonym">Taxus wallichiana var. chinensis</name>
    <dbReference type="NCBI Taxonomy" id="29808"/>
    <lineage>
        <taxon>Eukaryota</taxon>
        <taxon>Viridiplantae</taxon>
        <taxon>Streptophyta</taxon>
        <taxon>Embryophyta</taxon>
        <taxon>Tracheophyta</taxon>
        <taxon>Spermatophyta</taxon>
        <taxon>Pinopsida</taxon>
        <taxon>Pinidae</taxon>
        <taxon>Conifers II</taxon>
        <taxon>Cupressales</taxon>
        <taxon>Taxaceae</taxon>
        <taxon>Taxus</taxon>
    </lineage>
</organism>
<reference evidence="1 2" key="1">
    <citation type="journal article" date="2021" name="Nat. Plants">
        <title>The Taxus genome provides insights into paclitaxel biosynthesis.</title>
        <authorList>
            <person name="Xiong X."/>
            <person name="Gou J."/>
            <person name="Liao Q."/>
            <person name="Li Y."/>
            <person name="Zhou Q."/>
            <person name="Bi G."/>
            <person name="Li C."/>
            <person name="Du R."/>
            <person name="Wang X."/>
            <person name="Sun T."/>
            <person name="Guo L."/>
            <person name="Liang H."/>
            <person name="Lu P."/>
            <person name="Wu Y."/>
            <person name="Zhang Z."/>
            <person name="Ro D.K."/>
            <person name="Shang Y."/>
            <person name="Huang S."/>
            <person name="Yan J."/>
        </authorList>
    </citation>
    <scope>NUCLEOTIDE SEQUENCE [LARGE SCALE GENOMIC DNA]</scope>
    <source>
        <strain evidence="1">Ta-2019</strain>
    </source>
</reference>
<sequence>TAFPLPGPSLRALSFPREAYFEITILTENAEHIASLGLSKIFGEDEEVKLISHPFNSEDHLQHINYEMTPTKSNGKYKVGVAAKNSSDINSKGLDIGYTDNHFQFNDMDLVSIPKVISMGLAIDGTTLHQLT</sequence>
<dbReference type="AlphaFoldDB" id="A0AA38L005"/>